<dbReference type="EMBL" id="RHFK02000020">
    <property type="protein sequence ID" value="TWW58134.1"/>
    <property type="molecule type" value="Genomic_DNA"/>
</dbReference>
<dbReference type="Proteomes" id="UP000324091">
    <property type="component" value="Chromosome 7"/>
</dbReference>
<comment type="caution">
    <text evidence="1">The sequence shown here is derived from an EMBL/GenBank/DDBJ whole genome shotgun (WGS) entry which is preliminary data.</text>
</comment>
<gene>
    <name evidence="1" type="ORF">D4764_07G0008530</name>
</gene>
<organism evidence="1 2">
    <name type="scientific">Takifugu flavidus</name>
    <name type="common">sansaifugu</name>
    <dbReference type="NCBI Taxonomy" id="433684"/>
    <lineage>
        <taxon>Eukaryota</taxon>
        <taxon>Metazoa</taxon>
        <taxon>Chordata</taxon>
        <taxon>Craniata</taxon>
        <taxon>Vertebrata</taxon>
        <taxon>Euteleostomi</taxon>
        <taxon>Actinopterygii</taxon>
        <taxon>Neopterygii</taxon>
        <taxon>Teleostei</taxon>
        <taxon>Neoteleostei</taxon>
        <taxon>Acanthomorphata</taxon>
        <taxon>Eupercaria</taxon>
        <taxon>Tetraodontiformes</taxon>
        <taxon>Tetradontoidea</taxon>
        <taxon>Tetraodontidae</taxon>
        <taxon>Takifugu</taxon>
    </lineage>
</organism>
<evidence type="ECO:0000313" key="1">
    <source>
        <dbReference type="EMBL" id="TWW58134.1"/>
    </source>
</evidence>
<reference evidence="1 2" key="1">
    <citation type="submission" date="2019-04" db="EMBL/GenBank/DDBJ databases">
        <title>Chromosome genome assembly for Takifugu flavidus.</title>
        <authorList>
            <person name="Xiao S."/>
        </authorList>
    </citation>
    <scope>NUCLEOTIDE SEQUENCE [LARGE SCALE GENOMIC DNA]</scope>
    <source>
        <strain evidence="1">HTHZ2018</strain>
        <tissue evidence="1">Muscle</tissue>
    </source>
</reference>
<sequence length="62" mass="7423">MAQAPDKEPWRTVVWGRRERTKLIRLSRSQTHQRFCDQSSDSAPRPIRCREVQLCQFCLLHI</sequence>
<dbReference type="AlphaFoldDB" id="A0A5C6MS57"/>
<accession>A0A5C6MS57</accession>
<protein>
    <submittedName>
        <fullName evidence="1">Uncharacterized protein</fullName>
    </submittedName>
</protein>
<name>A0A5C6MS57_9TELE</name>
<evidence type="ECO:0000313" key="2">
    <source>
        <dbReference type="Proteomes" id="UP000324091"/>
    </source>
</evidence>
<keyword evidence="2" id="KW-1185">Reference proteome</keyword>
<proteinExistence type="predicted"/>